<keyword evidence="3" id="KW-1185">Reference proteome</keyword>
<evidence type="ECO:0000256" key="1">
    <source>
        <dbReference type="SAM" id="Phobius"/>
    </source>
</evidence>
<reference evidence="2 3" key="1">
    <citation type="journal article" date="2018" name="Sci. Rep.">
        <title>Genomic signatures of local adaptation to the degree of environmental predictability in rotifers.</title>
        <authorList>
            <person name="Franch-Gras L."/>
            <person name="Hahn C."/>
            <person name="Garcia-Roger E.M."/>
            <person name="Carmona M.J."/>
            <person name="Serra M."/>
            <person name="Gomez A."/>
        </authorList>
    </citation>
    <scope>NUCLEOTIDE SEQUENCE [LARGE SCALE GENOMIC DNA]</scope>
    <source>
        <strain evidence="2">HYR1</strain>
    </source>
</reference>
<sequence>MRSSATNVLPAELTLLTIFHLLYTCYFYVAQAFRLPIKNLYSKARNRFESAKKSDKFEQEEKWKSDKLLSRFSRKKREIERYFLFGSEILKRCFILLKTWVYDNISSRRNPLPESYTIYNLLMTKPFNNLTRLQLHLIKKQEYFDDNKLIKI</sequence>
<dbReference type="EMBL" id="REGN01003414">
    <property type="protein sequence ID" value="RNA22686.1"/>
    <property type="molecule type" value="Genomic_DNA"/>
</dbReference>
<feature type="transmembrane region" description="Helical" evidence="1">
    <location>
        <begin position="15"/>
        <end position="37"/>
    </location>
</feature>
<organism evidence="2 3">
    <name type="scientific">Brachionus plicatilis</name>
    <name type="common">Marine rotifer</name>
    <name type="synonym">Brachionus muelleri</name>
    <dbReference type="NCBI Taxonomy" id="10195"/>
    <lineage>
        <taxon>Eukaryota</taxon>
        <taxon>Metazoa</taxon>
        <taxon>Spiralia</taxon>
        <taxon>Gnathifera</taxon>
        <taxon>Rotifera</taxon>
        <taxon>Eurotatoria</taxon>
        <taxon>Monogononta</taxon>
        <taxon>Pseudotrocha</taxon>
        <taxon>Ploima</taxon>
        <taxon>Brachionidae</taxon>
        <taxon>Brachionus</taxon>
    </lineage>
</organism>
<evidence type="ECO:0000313" key="3">
    <source>
        <dbReference type="Proteomes" id="UP000276133"/>
    </source>
</evidence>
<dbReference type="AlphaFoldDB" id="A0A3M7RGI3"/>
<accession>A0A3M7RGI3</accession>
<dbReference type="Proteomes" id="UP000276133">
    <property type="component" value="Unassembled WGS sequence"/>
</dbReference>
<keyword evidence="1" id="KW-0812">Transmembrane</keyword>
<keyword evidence="1" id="KW-1133">Transmembrane helix</keyword>
<proteinExistence type="predicted"/>
<comment type="caution">
    <text evidence="2">The sequence shown here is derived from an EMBL/GenBank/DDBJ whole genome shotgun (WGS) entry which is preliminary data.</text>
</comment>
<name>A0A3M7RGI3_BRAPC</name>
<evidence type="ECO:0000313" key="2">
    <source>
        <dbReference type="EMBL" id="RNA22686.1"/>
    </source>
</evidence>
<gene>
    <name evidence="2" type="ORF">BpHYR1_044418</name>
</gene>
<keyword evidence="1" id="KW-0472">Membrane</keyword>
<protein>
    <submittedName>
        <fullName evidence="2">Uncharacterized protein</fullName>
    </submittedName>
</protein>